<dbReference type="GO" id="GO:0005615">
    <property type="term" value="C:extracellular space"/>
    <property type="evidence" value="ECO:0007669"/>
    <property type="project" value="TreeGrafter"/>
</dbReference>
<gene>
    <name evidence="17" type="primary">5570826</name>
</gene>
<dbReference type="Pfam" id="PF00246">
    <property type="entry name" value="Peptidase_M14"/>
    <property type="match status" value="1"/>
</dbReference>
<evidence type="ECO:0000256" key="3">
    <source>
        <dbReference type="ARBA" id="ARBA00005988"/>
    </source>
</evidence>
<evidence type="ECO:0000256" key="11">
    <source>
        <dbReference type="ARBA" id="ARBA00023049"/>
    </source>
</evidence>
<dbReference type="PRINTS" id="PR00765">
    <property type="entry name" value="CRBOXYPTASEA"/>
</dbReference>
<evidence type="ECO:0000259" key="16">
    <source>
        <dbReference type="PROSITE" id="PS52035"/>
    </source>
</evidence>
<evidence type="ECO:0000256" key="4">
    <source>
        <dbReference type="ARBA" id="ARBA00022525"/>
    </source>
</evidence>
<dbReference type="InterPro" id="IPR057246">
    <property type="entry name" value="CARBOXYPEPT_ZN_1"/>
</dbReference>
<comment type="cofactor">
    <cofactor evidence="1">
        <name>Zn(2+)</name>
        <dbReference type="ChEBI" id="CHEBI:29105"/>
    </cofactor>
</comment>
<dbReference type="OrthoDB" id="3626597at2759"/>
<keyword evidence="8" id="KW-0732">Signal</keyword>
<evidence type="ECO:0000256" key="8">
    <source>
        <dbReference type="ARBA" id="ARBA00022729"/>
    </source>
</evidence>
<keyword evidence="12" id="KW-1015">Disulfide bond</keyword>
<dbReference type="FunFam" id="3.40.630.10:FF:000040">
    <property type="entry name" value="zinc carboxypeptidase"/>
    <property type="match status" value="1"/>
</dbReference>
<dbReference type="InParanoid" id="A0A1S4FK88"/>
<dbReference type="PANTHER" id="PTHR11705:SF123">
    <property type="entry name" value="PEPTIDASE M14 CARBOXYPEPTIDASE A DOMAIN-CONTAINING PROTEIN-RELATED"/>
    <property type="match status" value="1"/>
</dbReference>
<protein>
    <recommendedName>
        <fullName evidence="14">Zinc carboxypeptidase A 1</fullName>
    </recommendedName>
</protein>
<dbReference type="VEuPathDB" id="VectorBase:AAEL008609"/>
<proteinExistence type="inferred from homology"/>
<name>A0A1S4FK88_AEDAE</name>
<evidence type="ECO:0000256" key="1">
    <source>
        <dbReference type="ARBA" id="ARBA00001947"/>
    </source>
</evidence>
<dbReference type="SMART" id="SM00631">
    <property type="entry name" value="Zn_pept"/>
    <property type="match status" value="1"/>
</dbReference>
<feature type="domain" description="Peptidase M14" evidence="16">
    <location>
        <begin position="147"/>
        <end position="439"/>
    </location>
</feature>
<dbReference type="GO" id="GO:0008270">
    <property type="term" value="F:zinc ion binding"/>
    <property type="evidence" value="ECO:0007669"/>
    <property type="project" value="InterPro"/>
</dbReference>
<keyword evidence="6" id="KW-0645">Protease</keyword>
<comment type="similarity">
    <text evidence="3 15">Belongs to the peptidase M14 family.</text>
</comment>
<keyword evidence="18" id="KW-1185">Reference proteome</keyword>
<dbReference type="InterPro" id="IPR003146">
    <property type="entry name" value="M14A_act_pep"/>
</dbReference>
<evidence type="ECO:0000313" key="17">
    <source>
        <dbReference type="EnsemblMetazoa" id="AAEL008609-PA"/>
    </source>
</evidence>
<keyword evidence="11" id="KW-0482">Metalloprotease</keyword>
<keyword evidence="4" id="KW-0964">Secreted</keyword>
<dbReference type="InterPro" id="IPR000834">
    <property type="entry name" value="Peptidase_M14"/>
</dbReference>
<evidence type="ECO:0000256" key="9">
    <source>
        <dbReference type="ARBA" id="ARBA00022801"/>
    </source>
</evidence>
<feature type="active site" description="Proton donor/acceptor" evidence="15">
    <location>
        <position position="405"/>
    </location>
</feature>
<evidence type="ECO:0000256" key="7">
    <source>
        <dbReference type="ARBA" id="ARBA00022723"/>
    </source>
</evidence>
<dbReference type="SUPFAM" id="SSF53187">
    <property type="entry name" value="Zn-dependent exopeptidases"/>
    <property type="match status" value="1"/>
</dbReference>
<evidence type="ECO:0000256" key="2">
    <source>
        <dbReference type="ARBA" id="ARBA00004613"/>
    </source>
</evidence>
<dbReference type="PANTHER" id="PTHR11705">
    <property type="entry name" value="PROTEASE FAMILY M14 CARBOXYPEPTIDASE A,B"/>
    <property type="match status" value="1"/>
</dbReference>
<comment type="function">
    <text evidence="13">Involved in the digestion of the blood meal.</text>
</comment>
<keyword evidence="10" id="KW-0862">Zinc</keyword>
<dbReference type="Pfam" id="PF02244">
    <property type="entry name" value="Propep_M14"/>
    <property type="match status" value="1"/>
</dbReference>
<dbReference type="InterPro" id="IPR036990">
    <property type="entry name" value="M14A-like_propep"/>
</dbReference>
<evidence type="ECO:0000256" key="15">
    <source>
        <dbReference type="PROSITE-ProRule" id="PRU01379"/>
    </source>
</evidence>
<dbReference type="FunFam" id="3.30.70.340:FF:000002">
    <property type="entry name" value="Carboxypeptidase A"/>
    <property type="match status" value="1"/>
</dbReference>
<dbReference type="Gene3D" id="3.30.70.340">
    <property type="entry name" value="Metallocarboxypeptidase-like"/>
    <property type="match status" value="1"/>
</dbReference>
<evidence type="ECO:0000256" key="12">
    <source>
        <dbReference type="ARBA" id="ARBA00023157"/>
    </source>
</evidence>
<evidence type="ECO:0000256" key="13">
    <source>
        <dbReference type="ARBA" id="ARBA00057299"/>
    </source>
</evidence>
<dbReference type="GO" id="GO:0004181">
    <property type="term" value="F:metallocarboxypeptidase activity"/>
    <property type="evidence" value="ECO:0007669"/>
    <property type="project" value="InterPro"/>
</dbReference>
<evidence type="ECO:0000256" key="6">
    <source>
        <dbReference type="ARBA" id="ARBA00022670"/>
    </source>
</evidence>
<dbReference type="PROSITE" id="PS52035">
    <property type="entry name" value="PEPTIDASE_M14"/>
    <property type="match status" value="1"/>
</dbReference>
<dbReference type="Proteomes" id="UP000008820">
    <property type="component" value="Chromosome 2"/>
</dbReference>
<keyword evidence="9" id="KW-0378">Hydrolase</keyword>
<dbReference type="Gene3D" id="3.40.630.10">
    <property type="entry name" value="Zn peptidases"/>
    <property type="match status" value="1"/>
</dbReference>
<keyword evidence="7" id="KW-0479">Metal-binding</keyword>
<evidence type="ECO:0000256" key="10">
    <source>
        <dbReference type="ARBA" id="ARBA00022833"/>
    </source>
</evidence>
<evidence type="ECO:0000256" key="14">
    <source>
        <dbReference type="ARBA" id="ARBA00069039"/>
    </source>
</evidence>
<dbReference type="PROSITE" id="PS00132">
    <property type="entry name" value="CARBOXYPEPT_ZN_1"/>
    <property type="match status" value="1"/>
</dbReference>
<comment type="subcellular location">
    <subcellularLocation>
        <location evidence="2">Secreted</location>
    </subcellularLocation>
</comment>
<organism evidence="17 18">
    <name type="scientific">Aedes aegypti</name>
    <name type="common">Yellowfever mosquito</name>
    <name type="synonym">Culex aegypti</name>
    <dbReference type="NCBI Taxonomy" id="7159"/>
    <lineage>
        <taxon>Eukaryota</taxon>
        <taxon>Metazoa</taxon>
        <taxon>Ecdysozoa</taxon>
        <taxon>Arthropoda</taxon>
        <taxon>Hexapoda</taxon>
        <taxon>Insecta</taxon>
        <taxon>Pterygota</taxon>
        <taxon>Neoptera</taxon>
        <taxon>Endopterygota</taxon>
        <taxon>Diptera</taxon>
        <taxon>Nematocera</taxon>
        <taxon>Culicoidea</taxon>
        <taxon>Culicidae</taxon>
        <taxon>Culicinae</taxon>
        <taxon>Aedini</taxon>
        <taxon>Aedes</taxon>
        <taxon>Stegomyia</taxon>
    </lineage>
</organism>
<evidence type="ECO:0000313" key="18">
    <source>
        <dbReference type="Proteomes" id="UP000008820"/>
    </source>
</evidence>
<reference evidence="17 18" key="1">
    <citation type="submission" date="2017-06" db="EMBL/GenBank/DDBJ databases">
        <title>Aedes aegypti genome working group (AGWG) sequencing and assembly.</title>
        <authorList>
            <consortium name="Aedes aegypti Genome Working Group (AGWG)"/>
            <person name="Matthews B.J."/>
        </authorList>
    </citation>
    <scope>NUCLEOTIDE SEQUENCE [LARGE SCALE GENOMIC DNA]</scope>
    <source>
        <strain evidence="17 18">LVP_AGWG</strain>
    </source>
</reference>
<evidence type="ECO:0000256" key="5">
    <source>
        <dbReference type="ARBA" id="ARBA00022645"/>
    </source>
</evidence>
<reference evidence="17" key="2">
    <citation type="submission" date="2021-02" db="UniProtKB">
        <authorList>
            <consortium name="EnsemblMetazoa"/>
        </authorList>
    </citation>
    <scope>IDENTIFICATION</scope>
    <source>
        <strain evidence="17">LVP_AGWG</strain>
    </source>
</reference>
<dbReference type="FunCoup" id="A0A1S4FK88">
    <property type="interactions" value="50"/>
</dbReference>
<dbReference type="AlphaFoldDB" id="A0A1S4FK88"/>
<sequence length="447" mass="51297">MRAAIGKIAGIGYSNKRISIESDTFSIEEDFVMRIPCLVLTAVLALTSGELVRFDNYRVYDVAIDNVEQLQVMQYLEQFPDGYIFWESPVQTGMKVSIMVPPHKVEDFQDLCSRLEMAVSLKIENVQRLIDTERPARRKREGFGWEDYHTLDEIYEWIDGLVAQYGDILSVELIGHSYEGREVRAVKLSHKEGNPGIFVESTIHAREWITSATTTWILNQLLTSTDPEVQEIARNYDWYILPVVNPDGFNYTKETNRMWRKTRYPHSVLCYGVDMNRNFPHHWMDGGSSINPCTETYAGPEPASEIETKNIMNYFVEKKEKIHFYLSFHSYGQLILLPFGYQNAEKVERFGDWMEMAEAAAIALSKRYGTLYQFGNTADVLYIASGSTRDWALGAHNVSIAASYEFRDKGNYGFILPADQIVSNSEEVLDSLIAFLAKARELNYFKV</sequence>
<dbReference type="SUPFAM" id="SSF54897">
    <property type="entry name" value="Protease propeptides/inhibitors"/>
    <property type="match status" value="1"/>
</dbReference>
<dbReference type="CDD" id="cd03860">
    <property type="entry name" value="M14_CP_A-B_like"/>
    <property type="match status" value="1"/>
</dbReference>
<dbReference type="GO" id="GO:0006508">
    <property type="term" value="P:proteolysis"/>
    <property type="evidence" value="ECO:0007669"/>
    <property type="project" value="UniProtKB-KW"/>
</dbReference>
<keyword evidence="5" id="KW-0121">Carboxypeptidase</keyword>
<accession>A0A1S4FK88</accession>
<dbReference type="EnsemblMetazoa" id="AAEL008609-RA">
    <property type="protein sequence ID" value="AAEL008609-PA"/>
    <property type="gene ID" value="AAEL008609"/>
</dbReference>